<accession>A0AAW9QQE8</accession>
<feature type="signal peptide" evidence="2">
    <location>
        <begin position="1"/>
        <end position="26"/>
    </location>
</feature>
<dbReference type="AlphaFoldDB" id="A0AAW9QQE8"/>
<feature type="region of interest" description="Disordered" evidence="1">
    <location>
        <begin position="129"/>
        <end position="214"/>
    </location>
</feature>
<reference evidence="3 4" key="1">
    <citation type="submission" date="2024-01" db="EMBL/GenBank/DDBJ databases">
        <title>Genomic insights into the taxonomy and metabolism of the cyanobacterium Pannus brasiliensis CCIBt3594.</title>
        <authorList>
            <person name="Machado M."/>
            <person name="Botero N.B."/>
            <person name="Andreote A.P.D."/>
            <person name="Feitosa A.M.T."/>
            <person name="Popin R."/>
            <person name="Sivonen K."/>
            <person name="Fiore M.F."/>
        </authorList>
    </citation>
    <scope>NUCLEOTIDE SEQUENCE [LARGE SCALE GENOMIC DNA]</scope>
    <source>
        <strain evidence="3 4">CCIBt3594</strain>
    </source>
</reference>
<sequence length="214" mass="22353">MSIISRKIRSIASSMFKSITALTLFASVAVVDVARAGTTAINLPVAVQRGESYQGLLARASKLAGETIGQRFQQNTAIDRVNVLVTAENQGEIAPLLSVNVSRQDWNGNPNVQRWARVFPFGKDLLGFGGSSSSPSSPPPPPSATTGAAASPPSPPAKTPPGNTPPAKTPPGDTPPDATNAPIIPPFPNDTLTEPSPPRPLPDQRLNPRTDTVP</sequence>
<comment type="caution">
    <text evidence="3">The sequence shown here is derived from an EMBL/GenBank/DDBJ whole genome shotgun (WGS) entry which is preliminary data.</text>
</comment>
<evidence type="ECO:0000313" key="3">
    <source>
        <dbReference type="EMBL" id="MEG3436437.1"/>
    </source>
</evidence>
<keyword evidence="2" id="KW-0732">Signal</keyword>
<evidence type="ECO:0000313" key="4">
    <source>
        <dbReference type="Proteomes" id="UP001328733"/>
    </source>
</evidence>
<dbReference type="EMBL" id="JBAFSM010000006">
    <property type="protein sequence ID" value="MEG3436437.1"/>
    <property type="molecule type" value="Genomic_DNA"/>
</dbReference>
<evidence type="ECO:0000256" key="2">
    <source>
        <dbReference type="SAM" id="SignalP"/>
    </source>
</evidence>
<gene>
    <name evidence="3" type="ORF">V0288_04840</name>
</gene>
<evidence type="ECO:0000256" key="1">
    <source>
        <dbReference type="SAM" id="MobiDB-lite"/>
    </source>
</evidence>
<protein>
    <submittedName>
        <fullName evidence="3">Uncharacterized protein</fullName>
    </submittedName>
</protein>
<dbReference type="Proteomes" id="UP001328733">
    <property type="component" value="Unassembled WGS sequence"/>
</dbReference>
<keyword evidence="4" id="KW-1185">Reference proteome</keyword>
<organism evidence="3 4">
    <name type="scientific">Pannus brasiliensis CCIBt3594</name>
    <dbReference type="NCBI Taxonomy" id="1427578"/>
    <lineage>
        <taxon>Bacteria</taxon>
        <taxon>Bacillati</taxon>
        <taxon>Cyanobacteriota</taxon>
        <taxon>Cyanophyceae</taxon>
        <taxon>Oscillatoriophycideae</taxon>
        <taxon>Chroococcales</taxon>
        <taxon>Microcystaceae</taxon>
        <taxon>Pannus</taxon>
    </lineage>
</organism>
<feature type="compositionally biased region" description="Pro residues" evidence="1">
    <location>
        <begin position="152"/>
        <end position="174"/>
    </location>
</feature>
<feature type="chain" id="PRO_5043970520" evidence="2">
    <location>
        <begin position="27"/>
        <end position="214"/>
    </location>
</feature>
<dbReference type="RefSeq" id="WP_332863893.1">
    <property type="nucleotide sequence ID" value="NZ_JBAFSM010000006.1"/>
</dbReference>
<proteinExistence type="predicted"/>
<name>A0AAW9QQE8_9CHRO</name>